<dbReference type="GO" id="GO:0003700">
    <property type="term" value="F:DNA-binding transcription factor activity"/>
    <property type="evidence" value="ECO:0007669"/>
    <property type="project" value="TreeGrafter"/>
</dbReference>
<dbReference type="InterPro" id="IPR009057">
    <property type="entry name" value="Homeodomain-like_sf"/>
</dbReference>
<sequence>MGGRTGSTRARPGEKPAPRRRLAREARERQIIDGAIRFFAEHGLTGNTRELAERLGITQPLLYKYFPTKNDLIERVFQEIFFQRFDQGWTSLIGDRARPLADRLGEFYRRYAGATYTYEWIRLYLFAGLAGRDINARYIGHVERNVLEPICNEIRAYCGLPDRGVIPISRAELDHTWVFHGGLFYYAMRKHIYRAQITGDFETLIDRSVAAMLEGQRRVTERALAEAAAPSRSVA</sequence>
<name>A0A0D6P6D1_9PROT</name>
<dbReference type="AlphaFoldDB" id="A0A0D6P6D1"/>
<dbReference type="Pfam" id="PF00440">
    <property type="entry name" value="TetR_N"/>
    <property type="match status" value="1"/>
</dbReference>
<dbReference type="Proteomes" id="UP000032680">
    <property type="component" value="Unassembled WGS sequence"/>
</dbReference>
<evidence type="ECO:0000313" key="5">
    <source>
        <dbReference type="EMBL" id="GAN76901.1"/>
    </source>
</evidence>
<dbReference type="PRINTS" id="PR00455">
    <property type="entry name" value="HTHTETR"/>
</dbReference>
<dbReference type="InterPro" id="IPR050109">
    <property type="entry name" value="HTH-type_TetR-like_transc_reg"/>
</dbReference>
<reference evidence="5 6" key="1">
    <citation type="submission" date="2012-11" db="EMBL/GenBank/DDBJ databases">
        <title>Whole genome sequence of Acidisphaera rubrifaciens HS-AP3.</title>
        <authorList>
            <person name="Azuma Y."/>
            <person name="Higashiura N."/>
            <person name="Hirakawa H."/>
            <person name="Matsushita K."/>
        </authorList>
    </citation>
    <scope>NUCLEOTIDE SEQUENCE [LARGE SCALE GENOMIC DNA]</scope>
    <source>
        <strain evidence="5 6">HS-AP3</strain>
    </source>
</reference>
<feature type="DNA-binding region" description="H-T-H motif" evidence="2">
    <location>
        <begin position="47"/>
        <end position="66"/>
    </location>
</feature>
<comment type="caution">
    <text evidence="5">The sequence shown here is derived from an EMBL/GenBank/DDBJ whole genome shotgun (WGS) entry which is preliminary data.</text>
</comment>
<dbReference type="PANTHER" id="PTHR30055">
    <property type="entry name" value="HTH-TYPE TRANSCRIPTIONAL REGULATOR RUTR"/>
    <property type="match status" value="1"/>
</dbReference>
<evidence type="ECO:0000256" key="1">
    <source>
        <dbReference type="ARBA" id="ARBA00023125"/>
    </source>
</evidence>
<evidence type="ECO:0000256" key="3">
    <source>
        <dbReference type="SAM" id="MobiDB-lite"/>
    </source>
</evidence>
<feature type="domain" description="HTH tetR-type" evidence="4">
    <location>
        <begin position="25"/>
        <end position="84"/>
    </location>
</feature>
<accession>A0A0D6P6D1</accession>
<keyword evidence="1 2" id="KW-0238">DNA-binding</keyword>
<dbReference type="RefSeq" id="WP_048860815.1">
    <property type="nucleotide sequence ID" value="NZ_BANB01000186.1"/>
</dbReference>
<feature type="compositionally biased region" description="Basic and acidic residues" evidence="3">
    <location>
        <begin position="11"/>
        <end position="23"/>
    </location>
</feature>
<organism evidence="5 6">
    <name type="scientific">Acidisphaera rubrifaciens HS-AP3</name>
    <dbReference type="NCBI Taxonomy" id="1231350"/>
    <lineage>
        <taxon>Bacteria</taxon>
        <taxon>Pseudomonadati</taxon>
        <taxon>Pseudomonadota</taxon>
        <taxon>Alphaproteobacteria</taxon>
        <taxon>Acetobacterales</taxon>
        <taxon>Acetobacteraceae</taxon>
        <taxon>Acidisphaera</taxon>
    </lineage>
</organism>
<proteinExistence type="predicted"/>
<evidence type="ECO:0000256" key="2">
    <source>
        <dbReference type="PROSITE-ProRule" id="PRU00335"/>
    </source>
</evidence>
<feature type="region of interest" description="Disordered" evidence="3">
    <location>
        <begin position="1"/>
        <end position="23"/>
    </location>
</feature>
<dbReference type="SUPFAM" id="SSF46689">
    <property type="entry name" value="Homeodomain-like"/>
    <property type="match status" value="1"/>
</dbReference>
<evidence type="ECO:0000259" key="4">
    <source>
        <dbReference type="PROSITE" id="PS50977"/>
    </source>
</evidence>
<dbReference type="OrthoDB" id="7465645at2"/>
<dbReference type="PANTHER" id="PTHR30055:SF181">
    <property type="entry name" value="BLR6905 PROTEIN"/>
    <property type="match status" value="1"/>
</dbReference>
<protein>
    <submittedName>
        <fullName evidence="5">Transcriptional regulator TetR</fullName>
    </submittedName>
</protein>
<keyword evidence="6" id="KW-1185">Reference proteome</keyword>
<dbReference type="Gene3D" id="1.10.357.10">
    <property type="entry name" value="Tetracycline Repressor, domain 2"/>
    <property type="match status" value="1"/>
</dbReference>
<dbReference type="PROSITE" id="PS50977">
    <property type="entry name" value="HTH_TETR_2"/>
    <property type="match status" value="1"/>
</dbReference>
<dbReference type="GO" id="GO:0000976">
    <property type="term" value="F:transcription cis-regulatory region binding"/>
    <property type="evidence" value="ECO:0007669"/>
    <property type="project" value="TreeGrafter"/>
</dbReference>
<dbReference type="InterPro" id="IPR001647">
    <property type="entry name" value="HTH_TetR"/>
</dbReference>
<evidence type="ECO:0000313" key="6">
    <source>
        <dbReference type="Proteomes" id="UP000032680"/>
    </source>
</evidence>
<dbReference type="EMBL" id="BANB01000186">
    <property type="protein sequence ID" value="GAN76901.1"/>
    <property type="molecule type" value="Genomic_DNA"/>
</dbReference>
<gene>
    <name evidence="5" type="ORF">Asru_0186_05</name>
</gene>